<dbReference type="EMBL" id="JJRY01000023">
    <property type="protein sequence ID" value="KEF36698.1"/>
    <property type="molecule type" value="Genomic_DNA"/>
</dbReference>
<dbReference type="RefSeq" id="WP_035197846.1">
    <property type="nucleotide sequence ID" value="NZ_JJRY01000023.1"/>
</dbReference>
<dbReference type="PATRIC" id="fig|1348973.3.peg.4000"/>
<evidence type="ECO:0000313" key="2">
    <source>
        <dbReference type="EMBL" id="KEF36698.1"/>
    </source>
</evidence>
<comment type="caution">
    <text evidence="2">The sequence shown here is derived from an EMBL/GenBank/DDBJ whole genome shotgun (WGS) entry which is preliminary data.</text>
</comment>
<accession>A0A072NIJ6</accession>
<reference evidence="2 3" key="1">
    <citation type="submission" date="2014-04" db="EMBL/GenBank/DDBJ databases">
        <title>Draft genome sequence of Bacillus azotoformans MEV2011, a (co-) denitrifying strain unable to grow in the presence of oxygen.</title>
        <authorList>
            <person name="Nielsen M."/>
            <person name="Schreiber L."/>
            <person name="Finster K."/>
            <person name="Schramm A."/>
        </authorList>
    </citation>
    <scope>NUCLEOTIDE SEQUENCE [LARGE SCALE GENOMIC DNA]</scope>
    <source>
        <strain evidence="2 3">MEV2011</strain>
    </source>
</reference>
<sequence length="165" mass="19134">MKKYIPIIVIVLLIFSFSFNISFIVNDIKAKPNKDEVNIEYQAFVSDIYGTFEGLDQFLNNSDPNTKILAYQSSLYRSHEMYLNANELDSKSIMLYNKGFGTLIQFSHSINRNLYAMFIDYINGENIDSQVEDTRNKLEALAKKLEDTTIEDQQSVDEIYKIINQ</sequence>
<keyword evidence="1" id="KW-0812">Transmembrane</keyword>
<name>A0A072NIJ6_SCHAZ</name>
<dbReference type="AlphaFoldDB" id="A0A072NIJ6"/>
<keyword evidence="1" id="KW-0472">Membrane</keyword>
<organism evidence="2 3">
    <name type="scientific">Schinkia azotoformans MEV2011</name>
    <dbReference type="NCBI Taxonomy" id="1348973"/>
    <lineage>
        <taxon>Bacteria</taxon>
        <taxon>Bacillati</taxon>
        <taxon>Bacillota</taxon>
        <taxon>Bacilli</taxon>
        <taxon>Bacillales</taxon>
        <taxon>Bacillaceae</taxon>
        <taxon>Calidifontibacillus/Schinkia group</taxon>
        <taxon>Schinkia</taxon>
    </lineage>
</organism>
<keyword evidence="1" id="KW-1133">Transmembrane helix</keyword>
<evidence type="ECO:0000313" key="3">
    <source>
        <dbReference type="Proteomes" id="UP000027936"/>
    </source>
</evidence>
<evidence type="ECO:0000256" key="1">
    <source>
        <dbReference type="SAM" id="Phobius"/>
    </source>
</evidence>
<proteinExistence type="predicted"/>
<gene>
    <name evidence="2" type="ORF">M670_04115</name>
</gene>
<feature type="transmembrane region" description="Helical" evidence="1">
    <location>
        <begin position="6"/>
        <end position="25"/>
    </location>
</feature>
<protein>
    <submittedName>
        <fullName evidence="2">Uncharacterized protein</fullName>
    </submittedName>
</protein>
<dbReference type="Proteomes" id="UP000027936">
    <property type="component" value="Unassembled WGS sequence"/>
</dbReference>